<dbReference type="GeneID" id="20816736"/>
<dbReference type="RefSeq" id="XP_009840928.1">
    <property type="nucleotide sequence ID" value="XM_009842626.1"/>
</dbReference>
<keyword evidence="1" id="KW-1133">Transmembrane helix</keyword>
<name>W4FRN2_APHAT</name>
<feature type="transmembrane region" description="Helical" evidence="1">
    <location>
        <begin position="44"/>
        <end position="74"/>
    </location>
</feature>
<dbReference type="VEuPathDB" id="FungiDB:H257_14740"/>
<keyword evidence="1" id="KW-0472">Membrane</keyword>
<protein>
    <submittedName>
        <fullName evidence="2">Uncharacterized protein</fullName>
    </submittedName>
</protein>
<dbReference type="AlphaFoldDB" id="W4FRN2"/>
<organism evidence="2">
    <name type="scientific">Aphanomyces astaci</name>
    <name type="common">Crayfish plague agent</name>
    <dbReference type="NCBI Taxonomy" id="112090"/>
    <lineage>
        <taxon>Eukaryota</taxon>
        <taxon>Sar</taxon>
        <taxon>Stramenopiles</taxon>
        <taxon>Oomycota</taxon>
        <taxon>Saprolegniomycetes</taxon>
        <taxon>Saprolegniales</taxon>
        <taxon>Verrucalvaceae</taxon>
        <taxon>Aphanomyces</taxon>
    </lineage>
</organism>
<proteinExistence type="predicted"/>
<dbReference type="OrthoDB" id="119398at2759"/>
<gene>
    <name evidence="2" type="ORF">H257_14740</name>
</gene>
<keyword evidence="1" id="KW-0812">Transmembrane</keyword>
<evidence type="ECO:0000256" key="1">
    <source>
        <dbReference type="SAM" id="Phobius"/>
    </source>
</evidence>
<accession>W4FRN2</accession>
<evidence type="ECO:0000313" key="2">
    <source>
        <dbReference type="EMBL" id="ETV69601.1"/>
    </source>
</evidence>
<sequence>MSDSITSLRQAAEWGMGSAVKVYRQLDLKLPYDPTLRGRRLQNIFLSFFPFIAQALMFIFPLLLSCVLHCLPFLGTLLHHHHK</sequence>
<dbReference type="EMBL" id="KI913174">
    <property type="protein sequence ID" value="ETV69601.1"/>
    <property type="molecule type" value="Genomic_DNA"/>
</dbReference>
<reference evidence="2" key="1">
    <citation type="submission" date="2013-12" db="EMBL/GenBank/DDBJ databases">
        <title>The Genome Sequence of Aphanomyces astaci APO3.</title>
        <authorList>
            <consortium name="The Broad Institute Genomics Platform"/>
            <person name="Russ C."/>
            <person name="Tyler B."/>
            <person name="van West P."/>
            <person name="Dieguez-Uribeondo J."/>
            <person name="Young S.K."/>
            <person name="Zeng Q."/>
            <person name="Gargeya S."/>
            <person name="Fitzgerald M."/>
            <person name="Abouelleil A."/>
            <person name="Alvarado L."/>
            <person name="Chapman S.B."/>
            <person name="Gainer-Dewar J."/>
            <person name="Goldberg J."/>
            <person name="Griggs A."/>
            <person name="Gujja S."/>
            <person name="Hansen M."/>
            <person name="Howarth C."/>
            <person name="Imamovic A."/>
            <person name="Ireland A."/>
            <person name="Larimer J."/>
            <person name="McCowan C."/>
            <person name="Murphy C."/>
            <person name="Pearson M."/>
            <person name="Poon T.W."/>
            <person name="Priest M."/>
            <person name="Roberts A."/>
            <person name="Saif S."/>
            <person name="Shea T."/>
            <person name="Sykes S."/>
            <person name="Wortman J."/>
            <person name="Nusbaum C."/>
            <person name="Birren B."/>
        </authorList>
    </citation>
    <scope>NUCLEOTIDE SEQUENCE [LARGE SCALE GENOMIC DNA]</scope>
    <source>
        <strain evidence="2">APO3</strain>
    </source>
</reference>